<dbReference type="Gene3D" id="3.40.50.1820">
    <property type="entry name" value="alpha/beta hydrolase"/>
    <property type="match status" value="1"/>
</dbReference>
<dbReference type="Pfam" id="PF00561">
    <property type="entry name" value="Abhydrolase_1"/>
    <property type="match status" value="1"/>
</dbReference>
<proteinExistence type="predicted"/>
<feature type="domain" description="AB hydrolase-1" evidence="1">
    <location>
        <begin position="23"/>
        <end position="244"/>
    </location>
</feature>
<dbReference type="Proteomes" id="UP000268094">
    <property type="component" value="Unassembled WGS sequence"/>
</dbReference>
<protein>
    <submittedName>
        <fullName evidence="2">Alpha/beta hydrolase</fullName>
    </submittedName>
</protein>
<accession>A0A3A8JA29</accession>
<reference evidence="3" key="1">
    <citation type="submission" date="2018-09" db="EMBL/GenBank/DDBJ databases">
        <authorList>
            <person name="Livingstone P.G."/>
            <person name="Whitworth D.E."/>
        </authorList>
    </citation>
    <scope>NUCLEOTIDE SEQUENCE [LARGE SCALE GENOMIC DNA]</scope>
    <source>
        <strain evidence="3">CA054A</strain>
    </source>
</reference>
<dbReference type="AlphaFoldDB" id="A0A3A8JA29"/>
<dbReference type="InterPro" id="IPR000073">
    <property type="entry name" value="AB_hydrolase_1"/>
</dbReference>
<evidence type="ECO:0000313" key="2">
    <source>
        <dbReference type="EMBL" id="RKG92687.1"/>
    </source>
</evidence>
<keyword evidence="3" id="KW-1185">Reference proteome</keyword>
<evidence type="ECO:0000259" key="1">
    <source>
        <dbReference type="Pfam" id="PF00561"/>
    </source>
</evidence>
<dbReference type="PRINTS" id="PR00111">
    <property type="entry name" value="ABHYDROLASE"/>
</dbReference>
<dbReference type="EMBL" id="RAVZ01000021">
    <property type="protein sequence ID" value="RKG92687.1"/>
    <property type="molecule type" value="Genomic_DNA"/>
</dbReference>
<organism evidence="2 3">
    <name type="scientific">Corallococcus terminator</name>
    <dbReference type="NCBI Taxonomy" id="2316733"/>
    <lineage>
        <taxon>Bacteria</taxon>
        <taxon>Pseudomonadati</taxon>
        <taxon>Myxococcota</taxon>
        <taxon>Myxococcia</taxon>
        <taxon>Myxococcales</taxon>
        <taxon>Cystobacterineae</taxon>
        <taxon>Myxococcaceae</taxon>
        <taxon>Corallococcus</taxon>
    </lineage>
</organism>
<gene>
    <name evidence="2" type="ORF">D7V88_05340</name>
</gene>
<dbReference type="InterPro" id="IPR029058">
    <property type="entry name" value="AB_hydrolase_fold"/>
</dbReference>
<comment type="caution">
    <text evidence="2">The sequence shown here is derived from an EMBL/GenBank/DDBJ whole genome shotgun (WGS) entry which is preliminary data.</text>
</comment>
<sequence length="262" mass="27607">MATTTATDGTLLHYRVLGDGPRTVVLVHGWMVSGSVWDAMIEKLDLTGLRLVVPDHRGTGKSGRPTSGYSLEQYAKDVLAVADHSEAKRFALVGHSMGGQIAKWVASEAPERVSGLVLLNSVPASGLPLPPDAAGLFRTSAGDREKQKTILGLACKQLSPESLENLLKDSGDVSKDAIEQCFDAWTAGGFAHRLASITAPTLVVATDDPFLPPVFLKQAVVALIQNARLTHLPGPGHYPQVERPAETAALLGSFLAGSSAQA</sequence>
<dbReference type="RefSeq" id="WP_120539510.1">
    <property type="nucleotide sequence ID" value="NZ_RAVZ01000021.1"/>
</dbReference>
<dbReference type="OrthoDB" id="9780765at2"/>
<dbReference type="InterPro" id="IPR050266">
    <property type="entry name" value="AB_hydrolase_sf"/>
</dbReference>
<dbReference type="PANTHER" id="PTHR43798">
    <property type="entry name" value="MONOACYLGLYCEROL LIPASE"/>
    <property type="match status" value="1"/>
</dbReference>
<dbReference type="SUPFAM" id="SSF53474">
    <property type="entry name" value="alpha/beta-Hydrolases"/>
    <property type="match status" value="1"/>
</dbReference>
<keyword evidence="2" id="KW-0378">Hydrolase</keyword>
<evidence type="ECO:0000313" key="3">
    <source>
        <dbReference type="Proteomes" id="UP000268094"/>
    </source>
</evidence>
<name>A0A3A8JA29_9BACT</name>
<dbReference type="GO" id="GO:0016787">
    <property type="term" value="F:hydrolase activity"/>
    <property type="evidence" value="ECO:0007669"/>
    <property type="project" value="UniProtKB-KW"/>
</dbReference>